<dbReference type="Pfam" id="PF14746">
    <property type="entry name" value="WASH-7_C"/>
    <property type="match status" value="1"/>
</dbReference>
<dbReference type="InterPro" id="IPR027307">
    <property type="entry name" value="WASH7"/>
</dbReference>
<dbReference type="Proteomes" id="UP000271098">
    <property type="component" value="Unassembled WGS sequence"/>
</dbReference>
<dbReference type="EMBL" id="UYRT01023987">
    <property type="protein sequence ID" value="VDK61890.1"/>
    <property type="molecule type" value="Genomic_DNA"/>
</dbReference>
<dbReference type="OrthoDB" id="10261210at2759"/>
<evidence type="ECO:0000313" key="4">
    <source>
        <dbReference type="WBParaSite" id="GPUH_0000833501-mRNA-1"/>
    </source>
</evidence>
<evidence type="ECO:0000259" key="1">
    <source>
        <dbReference type="Pfam" id="PF14746"/>
    </source>
</evidence>
<organism evidence="4">
    <name type="scientific">Gongylonema pulchrum</name>
    <dbReference type="NCBI Taxonomy" id="637853"/>
    <lineage>
        <taxon>Eukaryota</taxon>
        <taxon>Metazoa</taxon>
        <taxon>Ecdysozoa</taxon>
        <taxon>Nematoda</taxon>
        <taxon>Chromadorea</taxon>
        <taxon>Rhabditida</taxon>
        <taxon>Spirurina</taxon>
        <taxon>Spiruromorpha</taxon>
        <taxon>Spiruroidea</taxon>
        <taxon>Gongylonematidae</taxon>
        <taxon>Gongylonema</taxon>
    </lineage>
</organism>
<dbReference type="GO" id="GO:0071203">
    <property type="term" value="C:WASH complex"/>
    <property type="evidence" value="ECO:0007669"/>
    <property type="project" value="InterPro"/>
</dbReference>
<protein>
    <submittedName>
        <fullName evidence="4">WASH-7_C domain-containing protein</fullName>
    </submittedName>
</protein>
<gene>
    <name evidence="2" type="ORF">GPUH_LOCUS8332</name>
</gene>
<dbReference type="PANTHER" id="PTHR31409">
    <property type="entry name" value="WASH COMPLEX SUBUNIT 4"/>
    <property type="match status" value="1"/>
</dbReference>
<evidence type="ECO:0000313" key="3">
    <source>
        <dbReference type="Proteomes" id="UP000271098"/>
    </source>
</evidence>
<dbReference type="InterPro" id="IPR028283">
    <property type="entry name" value="WASH-7_C"/>
</dbReference>
<reference evidence="2 3" key="2">
    <citation type="submission" date="2018-11" db="EMBL/GenBank/DDBJ databases">
        <authorList>
            <consortium name="Pathogen Informatics"/>
        </authorList>
    </citation>
    <scope>NUCLEOTIDE SEQUENCE [LARGE SCALE GENOMIC DNA]</scope>
</reference>
<reference evidence="4" key="1">
    <citation type="submission" date="2016-06" db="UniProtKB">
        <authorList>
            <consortium name="WormBaseParasite"/>
        </authorList>
    </citation>
    <scope>IDENTIFICATION</scope>
</reference>
<proteinExistence type="predicted"/>
<dbReference type="GO" id="GO:0016197">
    <property type="term" value="P:endosomal transport"/>
    <property type="evidence" value="ECO:0007669"/>
    <property type="project" value="TreeGrafter"/>
</dbReference>
<keyword evidence="3" id="KW-1185">Reference proteome</keyword>
<evidence type="ECO:0000313" key="2">
    <source>
        <dbReference type="EMBL" id="VDK61890.1"/>
    </source>
</evidence>
<dbReference type="PANTHER" id="PTHR31409:SF0">
    <property type="entry name" value="WASH COMPLEX SUBUNIT 4"/>
    <property type="match status" value="1"/>
</dbReference>
<accession>A0A183DHY5</accession>
<sequence length="117" mass="13192">MQSLAFLPDLDDMPSFESITTSAGGLSAESIDAARILDSVFEVSKRNINQSDNYLQILVEVFSSELRDSTKYEHLNYFYIIVPPLTINYVDQMLACKGKLGRRANQNNTFTEDGFIL</sequence>
<dbReference type="AlphaFoldDB" id="A0A183DHY5"/>
<name>A0A183DHY5_9BILA</name>
<dbReference type="GO" id="GO:0007032">
    <property type="term" value="P:endosome organization"/>
    <property type="evidence" value="ECO:0007669"/>
    <property type="project" value="TreeGrafter"/>
</dbReference>
<dbReference type="WBParaSite" id="GPUH_0000833501-mRNA-1">
    <property type="protein sequence ID" value="GPUH_0000833501-mRNA-1"/>
    <property type="gene ID" value="GPUH_0000833501"/>
</dbReference>
<feature type="domain" description="WASH complex subunit 7 C-terminal" evidence="1">
    <location>
        <begin position="32"/>
        <end position="117"/>
    </location>
</feature>
<dbReference type="GO" id="GO:0005768">
    <property type="term" value="C:endosome"/>
    <property type="evidence" value="ECO:0007669"/>
    <property type="project" value="TreeGrafter"/>
</dbReference>